<dbReference type="EMBL" id="AJVK01026674">
    <property type="status" value="NOT_ANNOTATED_CDS"/>
    <property type="molecule type" value="Genomic_DNA"/>
</dbReference>
<sequence>MPSCGPGYASPEDAIKNGPREKLLYVVTVQPNLEDPQGDYLSTVDVDPDSPTFCQVIHRNFTNRPGDELHHMGWNTCSSCHQKDSKDAKCLPKRNKIILPCLTGDSIYVVSTELNERAPELFKVIDGEELRKVNCCAPHTTHCLADGNIMISTLGDADGNAKGDFVLLDPKFNLTGTWTRGDKKAACGYDFWYQPYFDVMVASEWGAPKHFRRGFKGSDLKEYGTHLNFYKWSTHELKYSVDLGQEGVTPLEIRFLHNPKRAEGFVGCAVFSKVFRFHKPDDSDKFVVEKVIDVPAKVLSHGEQLDGMMTDILISMDDRFLYFSNWRHGDVRQYDISDPAKPKLTAQIFLNGTIVSDSGVVVVEDKELSKQPDPVIIKGRRLEGGPQMLQLSLDGKRLYVSSSLYSPWDKQ</sequence>
<proteinExistence type="inferred from homology"/>
<reference evidence="3" key="1">
    <citation type="submission" date="2022-08" db="UniProtKB">
        <authorList>
            <consortium name="EnsemblMetazoa"/>
        </authorList>
    </citation>
    <scope>IDENTIFICATION</scope>
    <source>
        <strain evidence="3">Israel</strain>
    </source>
</reference>
<dbReference type="InterPro" id="IPR008826">
    <property type="entry name" value="Se-bd"/>
</dbReference>
<dbReference type="VEuPathDB" id="VectorBase:PPAPM1_004535"/>
<keyword evidence="4" id="KW-1185">Reference proteome</keyword>
<comment type="similarity">
    <text evidence="1">Belongs to the selenium-binding protein family.</text>
</comment>
<evidence type="ECO:0000313" key="3">
    <source>
        <dbReference type="EnsemblMetazoa" id="PPAI003383-PA"/>
    </source>
</evidence>
<dbReference type="PANTHER" id="PTHR23300:SF0">
    <property type="entry name" value="METHANETHIOL OXIDASE"/>
    <property type="match status" value="1"/>
</dbReference>
<evidence type="ECO:0000313" key="4">
    <source>
        <dbReference type="Proteomes" id="UP000092462"/>
    </source>
</evidence>
<evidence type="ECO:0000256" key="1">
    <source>
        <dbReference type="ARBA" id="ARBA00005606"/>
    </source>
</evidence>
<protein>
    <submittedName>
        <fullName evidence="3">Uncharacterized protein</fullName>
    </submittedName>
</protein>
<dbReference type="PANTHER" id="PTHR23300">
    <property type="entry name" value="METHANETHIOL OXIDASE"/>
    <property type="match status" value="1"/>
</dbReference>
<dbReference type="SUPFAM" id="SSF75011">
    <property type="entry name" value="3-carboxy-cis,cis-mucoante lactonizing enzyme"/>
    <property type="match status" value="1"/>
</dbReference>
<organism evidence="3 4">
    <name type="scientific">Phlebotomus papatasi</name>
    <name type="common">Sandfly</name>
    <dbReference type="NCBI Taxonomy" id="29031"/>
    <lineage>
        <taxon>Eukaryota</taxon>
        <taxon>Metazoa</taxon>
        <taxon>Ecdysozoa</taxon>
        <taxon>Arthropoda</taxon>
        <taxon>Hexapoda</taxon>
        <taxon>Insecta</taxon>
        <taxon>Pterygota</taxon>
        <taxon>Neoptera</taxon>
        <taxon>Endopterygota</taxon>
        <taxon>Diptera</taxon>
        <taxon>Nematocera</taxon>
        <taxon>Psychodoidea</taxon>
        <taxon>Psychodidae</taxon>
        <taxon>Phlebotomus</taxon>
        <taxon>Phlebotomus</taxon>
    </lineage>
</organism>
<dbReference type="AlphaFoldDB" id="A0A1B0D760"/>
<evidence type="ECO:0000256" key="2">
    <source>
        <dbReference type="ARBA" id="ARBA00023266"/>
    </source>
</evidence>
<dbReference type="GO" id="GO:0008430">
    <property type="term" value="F:selenium binding"/>
    <property type="evidence" value="ECO:0007669"/>
    <property type="project" value="InterPro"/>
</dbReference>
<keyword evidence="2" id="KW-0711">Selenium</keyword>
<dbReference type="Pfam" id="PF05694">
    <property type="entry name" value="SBP56"/>
    <property type="match status" value="1"/>
</dbReference>
<name>A0A1B0D760_PHLPP</name>
<accession>A0A1B0D760</accession>
<dbReference type="Proteomes" id="UP000092462">
    <property type="component" value="Unassembled WGS sequence"/>
</dbReference>
<dbReference type="VEuPathDB" id="VectorBase:PPAI003383"/>
<dbReference type="EnsemblMetazoa" id="PPAI003383-RA">
    <property type="protein sequence ID" value="PPAI003383-PA"/>
    <property type="gene ID" value="PPAI003383"/>
</dbReference>